<organism evidence="1 2">
    <name type="scientific">Araneus ventricosus</name>
    <name type="common">Orbweaver spider</name>
    <name type="synonym">Epeira ventricosa</name>
    <dbReference type="NCBI Taxonomy" id="182803"/>
    <lineage>
        <taxon>Eukaryota</taxon>
        <taxon>Metazoa</taxon>
        <taxon>Ecdysozoa</taxon>
        <taxon>Arthropoda</taxon>
        <taxon>Chelicerata</taxon>
        <taxon>Arachnida</taxon>
        <taxon>Araneae</taxon>
        <taxon>Araneomorphae</taxon>
        <taxon>Entelegynae</taxon>
        <taxon>Araneoidea</taxon>
        <taxon>Araneidae</taxon>
        <taxon>Araneus</taxon>
    </lineage>
</organism>
<dbReference type="OrthoDB" id="6766746at2759"/>
<reference evidence="1 2" key="1">
    <citation type="journal article" date="2019" name="Sci. Rep.">
        <title>Orb-weaving spider Araneus ventricosus genome elucidates the spidroin gene catalogue.</title>
        <authorList>
            <person name="Kono N."/>
            <person name="Nakamura H."/>
            <person name="Ohtoshi R."/>
            <person name="Moran D.A.P."/>
            <person name="Shinohara A."/>
            <person name="Yoshida Y."/>
            <person name="Fujiwara M."/>
            <person name="Mori M."/>
            <person name="Tomita M."/>
            <person name="Arakawa K."/>
        </authorList>
    </citation>
    <scope>NUCLEOTIDE SEQUENCE [LARGE SCALE GENOMIC DNA]</scope>
</reference>
<gene>
    <name evidence="1" type="ORF">AVEN_241055_1</name>
</gene>
<proteinExistence type="predicted"/>
<comment type="caution">
    <text evidence="1">The sequence shown here is derived from an EMBL/GenBank/DDBJ whole genome shotgun (WGS) entry which is preliminary data.</text>
</comment>
<dbReference type="Proteomes" id="UP000499080">
    <property type="component" value="Unassembled WGS sequence"/>
</dbReference>
<evidence type="ECO:0008006" key="3">
    <source>
        <dbReference type="Google" id="ProtNLM"/>
    </source>
</evidence>
<evidence type="ECO:0000313" key="2">
    <source>
        <dbReference type="Proteomes" id="UP000499080"/>
    </source>
</evidence>
<keyword evidence="2" id="KW-1185">Reference proteome</keyword>
<accession>A0A4Y2LBT4</accession>
<name>A0A4Y2LBT4_ARAVE</name>
<protein>
    <recommendedName>
        <fullName evidence="3">Integrase zinc-binding domain-containing protein</fullName>
    </recommendedName>
</protein>
<evidence type="ECO:0000313" key="1">
    <source>
        <dbReference type="EMBL" id="GBN12158.1"/>
    </source>
</evidence>
<sequence>MSLSQNIRNSQSAKSRIFWSHKNLRKAWERFYWDRRRSAVEKWFRECQACGPRKGLKTEQGKSVTGWNPAEMLSDRMSRFPCDILFGRPRDILSTPINSNPRLESVQASSRFRDKLSRERMKTHYYSRATDHSFEQGNIF</sequence>
<dbReference type="EMBL" id="BGPR01005653">
    <property type="protein sequence ID" value="GBN12158.1"/>
    <property type="molecule type" value="Genomic_DNA"/>
</dbReference>
<dbReference type="AlphaFoldDB" id="A0A4Y2LBT4"/>